<dbReference type="InterPro" id="IPR040452">
    <property type="entry name" value="SfsA_C"/>
</dbReference>
<organism evidence="4 5">
    <name type="scientific">Geothermobacter hydrogeniphilus</name>
    <dbReference type="NCBI Taxonomy" id="1969733"/>
    <lineage>
        <taxon>Bacteria</taxon>
        <taxon>Pseudomonadati</taxon>
        <taxon>Thermodesulfobacteriota</taxon>
        <taxon>Desulfuromonadia</taxon>
        <taxon>Desulfuromonadales</taxon>
        <taxon>Geothermobacteraceae</taxon>
        <taxon>Geothermobacter</taxon>
    </lineage>
</organism>
<dbReference type="Proteomes" id="UP000193136">
    <property type="component" value="Unassembled WGS sequence"/>
</dbReference>
<dbReference type="Gene3D" id="2.40.50.580">
    <property type="match status" value="1"/>
</dbReference>
<keyword evidence="5" id="KW-1185">Reference proteome</keyword>
<dbReference type="RefSeq" id="WP_085009415.1">
    <property type="nucleotide sequence ID" value="NZ_NAAD01000003.1"/>
</dbReference>
<name>A0A1X0YBB8_9BACT</name>
<dbReference type="Pfam" id="PF17746">
    <property type="entry name" value="SfsA_N"/>
    <property type="match status" value="1"/>
</dbReference>
<dbReference type="CDD" id="cd22359">
    <property type="entry name" value="SfsA-like_bacterial"/>
    <property type="match status" value="1"/>
</dbReference>
<accession>A0A1X0YBB8</accession>
<feature type="domain" description="Sugar fermentation stimulation protein C-terminal" evidence="2">
    <location>
        <begin position="82"/>
        <end position="218"/>
    </location>
</feature>
<dbReference type="STRING" id="1969733.B5V00_03720"/>
<dbReference type="PANTHER" id="PTHR30545">
    <property type="entry name" value="SUGAR FERMENTATION STIMULATION PROTEIN A"/>
    <property type="match status" value="1"/>
</dbReference>
<dbReference type="HAMAP" id="MF_00095">
    <property type="entry name" value="SfsA"/>
    <property type="match status" value="1"/>
</dbReference>
<dbReference type="AlphaFoldDB" id="A0A1X0YBB8"/>
<dbReference type="GO" id="GO:0003677">
    <property type="term" value="F:DNA binding"/>
    <property type="evidence" value="ECO:0007669"/>
    <property type="project" value="InterPro"/>
</dbReference>
<evidence type="ECO:0000313" key="4">
    <source>
        <dbReference type="EMBL" id="ORJ62402.1"/>
    </source>
</evidence>
<dbReference type="OrthoDB" id="9802365at2"/>
<feature type="domain" description="SfsA N-terminal OB" evidence="3">
    <location>
        <begin position="13"/>
        <end position="77"/>
    </location>
</feature>
<dbReference type="EMBL" id="NAAD01000003">
    <property type="protein sequence ID" value="ORJ62402.1"/>
    <property type="molecule type" value="Genomic_DNA"/>
</dbReference>
<dbReference type="InterPro" id="IPR005224">
    <property type="entry name" value="SfsA"/>
</dbReference>
<evidence type="ECO:0000259" key="2">
    <source>
        <dbReference type="Pfam" id="PF03749"/>
    </source>
</evidence>
<sequence>MRLPSPLLSGKLVRRYKRFFADIELDDGTLVTAHTPNTGSMLQCAVPGFPVLLSANDNPKRKLKYTLELIRVNGCWVDTHTQRTNRVVEEGLRGGAIVELAGGEVRPEYCFGDSRLDFLVERGTERALVEVKNVTLTDGGSTALFPDAVTLRGQKHLRELAEALEQGYRAVIFFLVQRGEAETFAPADEIDPEYGRLLRDVAGKGVEVLAYRTCVSETENRIGVRLPVRL</sequence>
<dbReference type="Pfam" id="PF03749">
    <property type="entry name" value="SfsA"/>
    <property type="match status" value="1"/>
</dbReference>
<evidence type="ECO:0000256" key="1">
    <source>
        <dbReference type="HAMAP-Rule" id="MF_00095"/>
    </source>
</evidence>
<reference evidence="4 5" key="1">
    <citation type="submission" date="2017-03" db="EMBL/GenBank/DDBJ databases">
        <title>Genome sequence of Geothermobacter sp. EPR-M, Deep-Sea Iron Reducer.</title>
        <authorList>
            <person name="Tully B."/>
            <person name="Savalia P."/>
            <person name="Abuyen K."/>
            <person name="Baughan C."/>
            <person name="Romero E."/>
            <person name="Ronkowski C."/>
            <person name="Torres B."/>
            <person name="Tremblay J."/>
            <person name="Trujillo A."/>
            <person name="Tyler M."/>
            <person name="Perez-Rodriguez I."/>
            <person name="Amend J."/>
        </authorList>
    </citation>
    <scope>NUCLEOTIDE SEQUENCE [LARGE SCALE GENOMIC DNA]</scope>
    <source>
        <strain evidence="4 5">EPR-M</strain>
    </source>
</reference>
<dbReference type="InterPro" id="IPR041465">
    <property type="entry name" value="SfsA_N"/>
</dbReference>
<dbReference type="Gene3D" id="3.40.1350.60">
    <property type="match status" value="1"/>
</dbReference>
<evidence type="ECO:0000313" key="5">
    <source>
        <dbReference type="Proteomes" id="UP000193136"/>
    </source>
</evidence>
<gene>
    <name evidence="1" type="primary">sfsA</name>
    <name evidence="4" type="ORF">B5V00_03720</name>
</gene>
<proteinExistence type="inferred from homology"/>
<protein>
    <recommendedName>
        <fullName evidence="1">Sugar fermentation stimulation protein homolog</fullName>
    </recommendedName>
</protein>
<comment type="caution">
    <text evidence="4">The sequence shown here is derived from an EMBL/GenBank/DDBJ whole genome shotgun (WGS) entry which is preliminary data.</text>
</comment>
<dbReference type="NCBIfam" id="TIGR00230">
    <property type="entry name" value="sfsA"/>
    <property type="match status" value="1"/>
</dbReference>
<evidence type="ECO:0000259" key="3">
    <source>
        <dbReference type="Pfam" id="PF17746"/>
    </source>
</evidence>
<comment type="similarity">
    <text evidence="1">Belongs to the SfsA family.</text>
</comment>
<dbReference type="PANTHER" id="PTHR30545:SF2">
    <property type="entry name" value="SUGAR FERMENTATION STIMULATION PROTEIN A"/>
    <property type="match status" value="1"/>
</dbReference>